<dbReference type="PANTHER" id="PTHR38248">
    <property type="entry name" value="FUNK1 6"/>
    <property type="match status" value="1"/>
</dbReference>
<dbReference type="Proteomes" id="UP000736335">
    <property type="component" value="Unassembled WGS sequence"/>
</dbReference>
<feature type="region of interest" description="Disordered" evidence="1">
    <location>
        <begin position="1"/>
        <end position="81"/>
    </location>
</feature>
<evidence type="ECO:0000259" key="2">
    <source>
        <dbReference type="PROSITE" id="PS50011"/>
    </source>
</evidence>
<gene>
    <name evidence="3" type="ORF">BJ322DRAFT_1112562</name>
</gene>
<evidence type="ECO:0000256" key="1">
    <source>
        <dbReference type="SAM" id="MobiDB-lite"/>
    </source>
</evidence>
<reference evidence="3" key="2">
    <citation type="submission" date="2020-11" db="EMBL/GenBank/DDBJ databases">
        <authorList>
            <consortium name="DOE Joint Genome Institute"/>
            <person name="Kuo A."/>
            <person name="Miyauchi S."/>
            <person name="Kiss E."/>
            <person name="Drula E."/>
            <person name="Kohler A."/>
            <person name="Sanchez-Garcia M."/>
            <person name="Andreopoulos B."/>
            <person name="Barry K.W."/>
            <person name="Bonito G."/>
            <person name="Buee M."/>
            <person name="Carver A."/>
            <person name="Chen C."/>
            <person name="Cichocki N."/>
            <person name="Clum A."/>
            <person name="Culley D."/>
            <person name="Crous P.W."/>
            <person name="Fauchery L."/>
            <person name="Girlanda M."/>
            <person name="Hayes R."/>
            <person name="Keri Z."/>
            <person name="Labutti K."/>
            <person name="Lipzen A."/>
            <person name="Lombard V."/>
            <person name="Magnuson J."/>
            <person name="Maillard F."/>
            <person name="Morin E."/>
            <person name="Murat C."/>
            <person name="Nolan M."/>
            <person name="Ohm R."/>
            <person name="Pangilinan J."/>
            <person name="Pereira M."/>
            <person name="Perotto S."/>
            <person name="Peter M."/>
            <person name="Riley R."/>
            <person name="Sitrit Y."/>
            <person name="Stielow B."/>
            <person name="Szollosi G."/>
            <person name="Zifcakova L."/>
            <person name="Stursova M."/>
            <person name="Spatafora J.W."/>
            <person name="Tedersoo L."/>
            <person name="Vaario L.-M."/>
            <person name="Yamada A."/>
            <person name="Yan M."/>
            <person name="Wang P."/>
            <person name="Xu J."/>
            <person name="Bruns T."/>
            <person name="Baldrian P."/>
            <person name="Vilgalys R."/>
            <person name="Henrissat B."/>
            <person name="Grigoriev I.V."/>
            <person name="Hibbett D."/>
            <person name="Nagy L.G."/>
            <person name="Martin F.M."/>
        </authorList>
    </citation>
    <scope>NUCLEOTIDE SEQUENCE</scope>
    <source>
        <strain evidence="3">UH-Tt-Lm1</strain>
    </source>
</reference>
<proteinExistence type="predicted"/>
<reference evidence="3" key="1">
    <citation type="journal article" date="2020" name="Nat. Commun.">
        <title>Large-scale genome sequencing of mycorrhizal fungi provides insights into the early evolution of symbiotic traits.</title>
        <authorList>
            <person name="Miyauchi S."/>
            <person name="Kiss E."/>
            <person name="Kuo A."/>
            <person name="Drula E."/>
            <person name="Kohler A."/>
            <person name="Sanchez-Garcia M."/>
            <person name="Morin E."/>
            <person name="Andreopoulos B."/>
            <person name="Barry K.W."/>
            <person name="Bonito G."/>
            <person name="Buee M."/>
            <person name="Carver A."/>
            <person name="Chen C."/>
            <person name="Cichocki N."/>
            <person name="Clum A."/>
            <person name="Culley D."/>
            <person name="Crous P.W."/>
            <person name="Fauchery L."/>
            <person name="Girlanda M."/>
            <person name="Hayes R.D."/>
            <person name="Keri Z."/>
            <person name="LaButti K."/>
            <person name="Lipzen A."/>
            <person name="Lombard V."/>
            <person name="Magnuson J."/>
            <person name="Maillard F."/>
            <person name="Murat C."/>
            <person name="Nolan M."/>
            <person name="Ohm R.A."/>
            <person name="Pangilinan J."/>
            <person name="Pereira M.F."/>
            <person name="Perotto S."/>
            <person name="Peter M."/>
            <person name="Pfister S."/>
            <person name="Riley R."/>
            <person name="Sitrit Y."/>
            <person name="Stielow J.B."/>
            <person name="Szollosi G."/>
            <person name="Zifcakova L."/>
            <person name="Stursova M."/>
            <person name="Spatafora J.W."/>
            <person name="Tedersoo L."/>
            <person name="Vaario L.M."/>
            <person name="Yamada A."/>
            <person name="Yan M."/>
            <person name="Wang P."/>
            <person name="Xu J."/>
            <person name="Bruns T."/>
            <person name="Baldrian P."/>
            <person name="Vilgalys R."/>
            <person name="Dunand C."/>
            <person name="Henrissat B."/>
            <person name="Grigoriev I.V."/>
            <person name="Hibbett D."/>
            <person name="Nagy L.G."/>
            <person name="Martin F.M."/>
        </authorList>
    </citation>
    <scope>NUCLEOTIDE SEQUENCE</scope>
    <source>
        <strain evidence="3">UH-Tt-Lm1</strain>
    </source>
</reference>
<dbReference type="PANTHER" id="PTHR38248:SF2">
    <property type="entry name" value="FUNK1 11"/>
    <property type="match status" value="1"/>
</dbReference>
<keyword evidence="4" id="KW-1185">Reference proteome</keyword>
<dbReference type="Pfam" id="PF17667">
    <property type="entry name" value="Pkinase_fungal"/>
    <property type="match status" value="1"/>
</dbReference>
<dbReference type="EMBL" id="WIUZ02000016">
    <property type="protein sequence ID" value="KAF9780575.1"/>
    <property type="molecule type" value="Genomic_DNA"/>
</dbReference>
<comment type="caution">
    <text evidence="3">The sequence shown here is derived from an EMBL/GenBank/DDBJ whole genome shotgun (WGS) entry which is preliminary data.</text>
</comment>
<feature type="compositionally biased region" description="Basic and acidic residues" evidence="1">
    <location>
        <begin position="304"/>
        <end position="314"/>
    </location>
</feature>
<dbReference type="GO" id="GO:0004672">
    <property type="term" value="F:protein kinase activity"/>
    <property type="evidence" value="ECO:0007669"/>
    <property type="project" value="InterPro"/>
</dbReference>
<feature type="compositionally biased region" description="Acidic residues" evidence="1">
    <location>
        <begin position="56"/>
        <end position="81"/>
    </location>
</feature>
<dbReference type="PROSITE" id="PS50011">
    <property type="entry name" value="PROTEIN_KINASE_DOM"/>
    <property type="match status" value="1"/>
</dbReference>
<dbReference type="OrthoDB" id="5569250at2759"/>
<dbReference type="Gene3D" id="1.10.510.10">
    <property type="entry name" value="Transferase(Phosphotransferase) domain 1"/>
    <property type="match status" value="1"/>
</dbReference>
<dbReference type="InterPro" id="IPR040976">
    <property type="entry name" value="Pkinase_fungal"/>
</dbReference>
<sequence>MPAPKLIRPPSPSVEGFQLRPTKSQSDITKRQPSPVIHSAPDTTPIAKGTSKQDLDTDDAVEYDTDDTGEYDTDDAGESDTDDYKQHIIQDFERHRVFVGMDDFMKQVLHVPDDWKTRWAEAIQEVKLNRDFYTHHLLYSNKCGTNGINEAALYGPLVGMINSILTVTCEPTLEAVKQKSFKRFIRNDPKKLHHGVLNEAGLTPDIGAFYDDLYRKLKREEVENGRLDTSFITWAHPLQVLEVKHFDTALVDGSCMPRLQMNGRDPKLNHAGPSKILRHLKKKGATKEPASAPPPEILSKAVKRLADESSETSRKAQKKSYKSTPGGASVETEGNRTDRPLYGRIGARRSRRAEETDGQKEVYVQIGKYVLEQFSIPAFRSHATIGLIDRDRIQLYHANHSVILVSSAIKFTSDSEGGGLDKLIAIMIAFTRLSLCDNGILHNLTGRKLFQDNQQLAMANGKSVILRVQTGNKLELEKDGESLTLTYGEVISHEPSLVGRATTVLHATSPKWQDKDLVVKISWPGACRTSESEFLKKAIEEAKLTPDQWAVNHLPGLLFDLDVDFDSDSTHRNVASMFEDAKFVNGEYKYERRVLRILVQECLYALKTLTDVKEIAQVLLDIACIHWWLREKVGILHRDLSLNNIMYRRINGKVYGVLTDFDLSSWTASLTGDYKSASQQRTGTPPYMARGILKGTDSVHLYRHDVESLFYIMLILASHHEIHIPQDTKKEAGGVRMRPYAEGLPYERWFDQPLYEALADFKSSFLRDYRTKLDLTPSFEDFRDWIKSIHRSFRRGVLAHDIHKSKLEDFEESGDSGVAPTFDSETLGGYVCYSMLINSARGLRGKLEGLIVRYDTTPAGVDAANA</sequence>
<dbReference type="SUPFAM" id="SSF56112">
    <property type="entry name" value="Protein kinase-like (PK-like)"/>
    <property type="match status" value="1"/>
</dbReference>
<organism evidence="3 4">
    <name type="scientific">Thelephora terrestris</name>
    <dbReference type="NCBI Taxonomy" id="56493"/>
    <lineage>
        <taxon>Eukaryota</taxon>
        <taxon>Fungi</taxon>
        <taxon>Dikarya</taxon>
        <taxon>Basidiomycota</taxon>
        <taxon>Agaricomycotina</taxon>
        <taxon>Agaricomycetes</taxon>
        <taxon>Thelephorales</taxon>
        <taxon>Thelephoraceae</taxon>
        <taxon>Thelephora</taxon>
    </lineage>
</organism>
<name>A0A9P6L3H4_9AGAM</name>
<accession>A0A9P6L3H4</accession>
<feature type="region of interest" description="Disordered" evidence="1">
    <location>
        <begin position="304"/>
        <end position="341"/>
    </location>
</feature>
<dbReference type="AlphaFoldDB" id="A0A9P6L3H4"/>
<dbReference type="PROSITE" id="PS00109">
    <property type="entry name" value="PROTEIN_KINASE_TYR"/>
    <property type="match status" value="1"/>
</dbReference>
<dbReference type="InterPro" id="IPR000719">
    <property type="entry name" value="Prot_kinase_dom"/>
</dbReference>
<feature type="compositionally biased region" description="Pro residues" evidence="1">
    <location>
        <begin position="1"/>
        <end position="12"/>
    </location>
</feature>
<dbReference type="InterPro" id="IPR011009">
    <property type="entry name" value="Kinase-like_dom_sf"/>
</dbReference>
<dbReference type="InterPro" id="IPR008266">
    <property type="entry name" value="Tyr_kinase_AS"/>
</dbReference>
<dbReference type="GO" id="GO:0005524">
    <property type="term" value="F:ATP binding"/>
    <property type="evidence" value="ECO:0007669"/>
    <property type="project" value="InterPro"/>
</dbReference>
<protein>
    <recommendedName>
        <fullName evidence="2">Protein kinase domain-containing protein</fullName>
    </recommendedName>
</protein>
<evidence type="ECO:0000313" key="3">
    <source>
        <dbReference type="EMBL" id="KAF9780575.1"/>
    </source>
</evidence>
<feature type="domain" description="Protein kinase" evidence="2">
    <location>
        <begin position="490"/>
        <end position="786"/>
    </location>
</feature>
<evidence type="ECO:0000313" key="4">
    <source>
        <dbReference type="Proteomes" id="UP000736335"/>
    </source>
</evidence>